<dbReference type="AlphaFoldDB" id="A0A4D9DHL3"/>
<dbReference type="GO" id="GO:0036126">
    <property type="term" value="C:sperm flagellum"/>
    <property type="evidence" value="ECO:0007669"/>
    <property type="project" value="TreeGrafter"/>
</dbReference>
<dbReference type="OrthoDB" id="415597at2759"/>
<dbReference type="InterPro" id="IPR052614">
    <property type="entry name" value="CFAP65"/>
</dbReference>
<feature type="domain" description="CFAP65 tenth Ig-like" evidence="1">
    <location>
        <begin position="2"/>
        <end position="80"/>
    </location>
</feature>
<dbReference type="Proteomes" id="UP000297703">
    <property type="component" value="Unassembled WGS sequence"/>
</dbReference>
<dbReference type="GO" id="GO:0005737">
    <property type="term" value="C:cytoplasm"/>
    <property type="evidence" value="ECO:0007669"/>
    <property type="project" value="TreeGrafter"/>
</dbReference>
<sequence length="120" mass="13205">MAVAYEIQLDSVMKIQEENFQHRVFVCLNPRGEILPGMTSHIEWIFSPLEARTYSVDVPIHILEGDSALITFQGIGYDPHIMGETAQFDQVLSPSVTPGSSKLTVPGQVSTRCDITIATA</sequence>
<keyword evidence="2" id="KW-0449">Lipoprotein</keyword>
<evidence type="ECO:0000313" key="3">
    <source>
        <dbReference type="Proteomes" id="UP000297703"/>
    </source>
</evidence>
<proteinExistence type="predicted"/>
<dbReference type="InterPro" id="IPR056305">
    <property type="entry name" value="Ig_CFAP65_10th"/>
</dbReference>
<reference evidence="2 3" key="2">
    <citation type="submission" date="2019-04" db="EMBL/GenBank/DDBJ databases">
        <title>The genome sequence of big-headed turtle.</title>
        <authorList>
            <person name="Gong S."/>
        </authorList>
    </citation>
    <scope>NUCLEOTIDE SEQUENCE [LARGE SCALE GENOMIC DNA]</scope>
    <source>
        <strain evidence="2">DO16091913</strain>
        <tissue evidence="2">Muscle</tissue>
    </source>
</reference>
<dbReference type="STRING" id="55544.A0A4D9DHL3"/>
<dbReference type="PANTHER" id="PTHR46127">
    <property type="entry name" value="CILIA- AND FLAGELLA-ASSOCIATED PROTEIN 65"/>
    <property type="match status" value="1"/>
</dbReference>
<dbReference type="GO" id="GO:0007288">
    <property type="term" value="P:sperm axoneme assembly"/>
    <property type="evidence" value="ECO:0007669"/>
    <property type="project" value="TreeGrafter"/>
</dbReference>
<keyword evidence="3" id="KW-1185">Reference proteome</keyword>
<comment type="caution">
    <text evidence="2">The sequence shown here is derived from an EMBL/GenBank/DDBJ whole genome shotgun (WGS) entry which is preliminary data.</text>
</comment>
<dbReference type="EMBL" id="QXTE01011104">
    <property type="protein sequence ID" value="TFJ95249.1"/>
    <property type="molecule type" value="Genomic_DNA"/>
</dbReference>
<keyword evidence="2" id="KW-0675">Receptor</keyword>
<dbReference type="PANTHER" id="PTHR46127:SF1">
    <property type="entry name" value="CILIA- AND FLAGELLA-ASSOCIATED PROTEIN 65"/>
    <property type="match status" value="1"/>
</dbReference>
<reference evidence="2 3" key="1">
    <citation type="submission" date="2019-04" db="EMBL/GenBank/DDBJ databases">
        <title>Draft genome of the big-headed turtle Platysternon megacephalum.</title>
        <authorList>
            <person name="Gong S."/>
        </authorList>
    </citation>
    <scope>NUCLEOTIDE SEQUENCE [LARGE SCALE GENOMIC DNA]</scope>
    <source>
        <strain evidence="2">DO16091913</strain>
        <tissue evidence="2">Muscle</tissue>
    </source>
</reference>
<name>A0A4D9DHL3_9SAUR</name>
<protein>
    <submittedName>
        <fullName evidence="2">Lipolysis-stimulated lipoprotein receptor-like</fullName>
    </submittedName>
</protein>
<evidence type="ECO:0000259" key="1">
    <source>
        <dbReference type="Pfam" id="PF24291"/>
    </source>
</evidence>
<gene>
    <name evidence="2" type="ORF">DR999_PMT23266</name>
</gene>
<dbReference type="Pfam" id="PF24291">
    <property type="entry name" value="Ig_CFAP65"/>
    <property type="match status" value="1"/>
</dbReference>
<evidence type="ECO:0000313" key="2">
    <source>
        <dbReference type="EMBL" id="TFJ95249.1"/>
    </source>
</evidence>
<accession>A0A4D9DHL3</accession>
<organism evidence="2 3">
    <name type="scientific">Platysternon megacephalum</name>
    <name type="common">big-headed turtle</name>
    <dbReference type="NCBI Taxonomy" id="55544"/>
    <lineage>
        <taxon>Eukaryota</taxon>
        <taxon>Metazoa</taxon>
        <taxon>Chordata</taxon>
        <taxon>Craniata</taxon>
        <taxon>Vertebrata</taxon>
        <taxon>Euteleostomi</taxon>
        <taxon>Archelosauria</taxon>
        <taxon>Testudinata</taxon>
        <taxon>Testudines</taxon>
        <taxon>Cryptodira</taxon>
        <taxon>Durocryptodira</taxon>
        <taxon>Testudinoidea</taxon>
        <taxon>Platysternidae</taxon>
        <taxon>Platysternon</taxon>
    </lineage>
</organism>